<dbReference type="RefSeq" id="WP_353070467.1">
    <property type="nucleotide sequence ID" value="NZ_CP132933.1"/>
</dbReference>
<dbReference type="AlphaFoldDB" id="A0AAU7ZKC5"/>
<dbReference type="InterPro" id="IPR027417">
    <property type="entry name" value="P-loop_NTPase"/>
</dbReference>
<geneLocation type="plasmid" evidence="2">
    <name>unnamed1</name>
</geneLocation>
<dbReference type="PANTHER" id="PTHR32182">
    <property type="entry name" value="DNA REPLICATION AND REPAIR PROTEIN RECF"/>
    <property type="match status" value="1"/>
</dbReference>
<dbReference type="GO" id="GO:0006302">
    <property type="term" value="P:double-strand break repair"/>
    <property type="evidence" value="ECO:0007669"/>
    <property type="project" value="TreeGrafter"/>
</dbReference>
<proteinExistence type="predicted"/>
<accession>A0AAU7ZKC5</accession>
<dbReference type="InterPro" id="IPR026866">
    <property type="entry name" value="CR006_AAA"/>
</dbReference>
<reference evidence="2" key="1">
    <citation type="submission" date="2023-08" db="EMBL/GenBank/DDBJ databases">
        <authorList>
            <person name="Messyasz A."/>
            <person name="Mannisto M.K."/>
            <person name="Kerkhof L.J."/>
            <person name="Haggblom M."/>
        </authorList>
    </citation>
    <scope>NUCLEOTIDE SEQUENCE</scope>
    <source>
        <strain evidence="2">M8UP23</strain>
        <plasmid evidence="2">unnamed1</plasmid>
    </source>
</reference>
<protein>
    <submittedName>
        <fullName evidence="2">AAA family ATPase</fullName>
    </submittedName>
</protein>
<evidence type="ECO:0000259" key="1">
    <source>
        <dbReference type="Pfam" id="PF13166"/>
    </source>
</evidence>
<feature type="domain" description="Protein CR006 P-loop" evidence="1">
    <location>
        <begin position="251"/>
        <end position="691"/>
    </location>
</feature>
<organism evidence="2">
    <name type="scientific">Tunturiibacter empetritectus</name>
    <dbReference type="NCBI Taxonomy" id="3069691"/>
    <lineage>
        <taxon>Bacteria</taxon>
        <taxon>Pseudomonadati</taxon>
        <taxon>Acidobacteriota</taxon>
        <taxon>Terriglobia</taxon>
        <taxon>Terriglobales</taxon>
        <taxon>Acidobacteriaceae</taxon>
        <taxon>Tunturiibacter</taxon>
    </lineage>
</organism>
<sequence length="762" mass="83843">MTLTKFVSIKNIGRFQNYNAAGDVTLKRVNLIFAENGRGKSTLCAILRSLQNNDPAHVLGRTTLGSASTPEVMLLTGSGVVNFKANAWTQALPHLAIFDATFISENVFSGDAVDLEHKRNLYRVIIGKQGVKLAQEVNDIDAEIRASTSAIKIKRAGVEGRVPAGVAFDAFVELAVDLKVDEKIAAKERELEAVQQSTQLKARAGLSELVLPVVPAEFEALLSRTLTDLSADAERRVAEHLATHEMGKTGERWVQEGLGYIRADSCPFCNQPLQGVDLIGAYRAFFGEAYNDLKEAIAYHRNMLSTLFGDRAIADSERIIAGNEASTEFWSRYCDISSPQLSTPQGLGRSLREMLEAAFVLSDLKAGAPLEVVLIDQRYLNAFAVVNALHASATEYNVAVRAANIAITAKKTSLEGASIDQIQRDLLILKATKTRHSPDCSKAVDEHLGEVNNKESLEGKKSAAKEKLDTHTETVIKTYEKTINKLLADFQAGFRITGTKHAYPGGVPSSDFQILINDTPVNLGDGNTPLSTPSFRNTLSSGDKSTLALAFFLAELEHDSNKSGRIVVFDDPFNSQDAFRKDHTVQKIRRCGSECLQVIVLSHDQSFLKRLYDRLREQSLEHKCLHLTRVGQSNTLMTEWDIEEATQAQQRADIYALRNFYNAAEGKPRDIVNKIRPVLETYSRNLFPTQFEDDDTLGVICGKIRDAGTTHGLTPVLSDLIEANDYTKRYHHGENPNAASEPINDTELQGFVAKTLSVVGCC</sequence>
<reference evidence="2" key="2">
    <citation type="journal article" date="2024" name="Environ. Microbiol.">
        <title>Genome analysis and description of Tunturibacter gen. nov. expands the diversity of Terriglobia in tundra soils.</title>
        <authorList>
            <person name="Messyasz A."/>
            <person name="Mannisto M.K."/>
            <person name="Kerkhof L.J."/>
            <person name="Haggblom M.M."/>
        </authorList>
    </citation>
    <scope>NUCLEOTIDE SEQUENCE</scope>
    <source>
        <strain evidence="2">M8UP23</strain>
    </source>
</reference>
<dbReference type="KEGG" id="temp:RBB75_20465"/>
<dbReference type="EMBL" id="CP132933">
    <property type="protein sequence ID" value="XCB28813.1"/>
    <property type="molecule type" value="Genomic_DNA"/>
</dbReference>
<dbReference type="SUPFAM" id="SSF52540">
    <property type="entry name" value="P-loop containing nucleoside triphosphate hydrolases"/>
    <property type="match status" value="1"/>
</dbReference>
<dbReference type="Pfam" id="PF13166">
    <property type="entry name" value="AAA_13"/>
    <property type="match status" value="1"/>
</dbReference>
<evidence type="ECO:0000313" key="2">
    <source>
        <dbReference type="EMBL" id="XCB28813.1"/>
    </source>
</evidence>
<name>A0AAU7ZKC5_9BACT</name>
<dbReference type="GO" id="GO:0000731">
    <property type="term" value="P:DNA synthesis involved in DNA repair"/>
    <property type="evidence" value="ECO:0007669"/>
    <property type="project" value="TreeGrafter"/>
</dbReference>
<dbReference type="PANTHER" id="PTHR32182:SF22">
    <property type="entry name" value="ATP-DEPENDENT ENDONUCLEASE, OLD FAMILY-RELATED"/>
    <property type="match status" value="1"/>
</dbReference>
<keyword evidence="2" id="KW-0614">Plasmid</keyword>
<gene>
    <name evidence="2" type="ORF">RBB75_20465</name>
</gene>
<dbReference type="Gene3D" id="3.40.50.300">
    <property type="entry name" value="P-loop containing nucleotide triphosphate hydrolases"/>
    <property type="match status" value="1"/>
</dbReference>